<reference evidence="2 3" key="1">
    <citation type="submission" date="2017-09" db="EMBL/GenBank/DDBJ databases">
        <title>Biodiversity and function of Thalassospira species in the particle-attached aromatic-hydrocarbon-degrading consortia from the surface seawater of the South China Sea.</title>
        <authorList>
            <person name="Dong C."/>
            <person name="Liu R."/>
            <person name="Shao Z."/>
        </authorList>
    </citation>
    <scope>NUCLEOTIDE SEQUENCE [LARGE SCALE GENOMIC DNA]</scope>
    <source>
        <strain evidence="2 3">CSC1P2</strain>
    </source>
</reference>
<evidence type="ECO:0000313" key="2">
    <source>
        <dbReference type="EMBL" id="PKR51644.1"/>
    </source>
</evidence>
<evidence type="ECO:0000256" key="1">
    <source>
        <dbReference type="SAM" id="MobiDB-lite"/>
    </source>
</evidence>
<name>A0A2N3KM63_9PROT</name>
<sequence>MFVPNADLHPTPVKAAFGKILPQPVANGKSQSCHEIGAATPKMPDLQENRAQGHVPATIRSVNSFTPAQPPDTQMQAKPGGNAHDMI</sequence>
<gene>
    <name evidence="2" type="ORF">COO20_18880</name>
</gene>
<comment type="caution">
    <text evidence="2">The sequence shown here is derived from an EMBL/GenBank/DDBJ whole genome shotgun (WGS) entry which is preliminary data.</text>
</comment>
<accession>A0A2N3KM63</accession>
<protein>
    <submittedName>
        <fullName evidence="2">Uncharacterized protein</fullName>
    </submittedName>
</protein>
<dbReference type="Proteomes" id="UP000233597">
    <property type="component" value="Unassembled WGS sequence"/>
</dbReference>
<feature type="region of interest" description="Disordered" evidence="1">
    <location>
        <begin position="62"/>
        <end position="87"/>
    </location>
</feature>
<feature type="compositionally biased region" description="Polar residues" evidence="1">
    <location>
        <begin position="62"/>
        <end position="76"/>
    </location>
</feature>
<dbReference type="AlphaFoldDB" id="A0A2N3KM63"/>
<proteinExistence type="predicted"/>
<dbReference type="RefSeq" id="WP_101269396.1">
    <property type="nucleotide sequence ID" value="NZ_NWTK01000014.1"/>
</dbReference>
<dbReference type="EMBL" id="NWTK01000014">
    <property type="protein sequence ID" value="PKR51644.1"/>
    <property type="molecule type" value="Genomic_DNA"/>
</dbReference>
<evidence type="ECO:0000313" key="3">
    <source>
        <dbReference type="Proteomes" id="UP000233597"/>
    </source>
</evidence>
<organism evidence="2 3">
    <name type="scientific">Thalassospira marina</name>
    <dbReference type="NCBI Taxonomy" id="2048283"/>
    <lineage>
        <taxon>Bacteria</taxon>
        <taxon>Pseudomonadati</taxon>
        <taxon>Pseudomonadota</taxon>
        <taxon>Alphaproteobacteria</taxon>
        <taxon>Rhodospirillales</taxon>
        <taxon>Thalassospiraceae</taxon>
        <taxon>Thalassospira</taxon>
    </lineage>
</organism>